<keyword evidence="3" id="KW-0645">Protease</keyword>
<reference evidence="3" key="1">
    <citation type="submission" date="2019-08" db="EMBL/GenBank/DDBJ databases">
        <authorList>
            <person name="Kucharzyk K."/>
            <person name="Murdoch R.W."/>
            <person name="Higgins S."/>
            <person name="Loffler F."/>
        </authorList>
    </citation>
    <scope>NUCLEOTIDE SEQUENCE</scope>
</reference>
<dbReference type="PANTHER" id="PTHR42994:SF1">
    <property type="entry name" value="PEPTIDASE T"/>
    <property type="match status" value="1"/>
</dbReference>
<comment type="cofactor">
    <cofactor evidence="1">
        <name>Zn(2+)</name>
        <dbReference type="ChEBI" id="CHEBI:29105"/>
    </cofactor>
</comment>
<protein>
    <submittedName>
        <fullName evidence="3">Peptidase T</fullName>
        <ecNumber evidence="3">3.4.11.4</ecNumber>
    </submittedName>
</protein>
<organism evidence="3">
    <name type="scientific">bioreactor metagenome</name>
    <dbReference type="NCBI Taxonomy" id="1076179"/>
    <lineage>
        <taxon>unclassified sequences</taxon>
        <taxon>metagenomes</taxon>
        <taxon>ecological metagenomes</taxon>
    </lineage>
</organism>
<keyword evidence="3" id="KW-0031">Aminopeptidase</keyword>
<feature type="region of interest" description="Disordered" evidence="2">
    <location>
        <begin position="1"/>
        <end position="20"/>
    </location>
</feature>
<dbReference type="AlphaFoldDB" id="A0A645INW6"/>
<proteinExistence type="predicted"/>
<evidence type="ECO:0000313" key="3">
    <source>
        <dbReference type="EMBL" id="MPN52089.1"/>
    </source>
</evidence>
<accession>A0A645INW6</accession>
<dbReference type="Gene3D" id="3.40.630.10">
    <property type="entry name" value="Zn peptidases"/>
    <property type="match status" value="1"/>
</dbReference>
<comment type="caution">
    <text evidence="3">The sequence shown here is derived from an EMBL/GenBank/DDBJ whole genome shotgun (WGS) entry which is preliminary data.</text>
</comment>
<dbReference type="SUPFAM" id="SSF53187">
    <property type="entry name" value="Zn-dependent exopeptidases"/>
    <property type="match status" value="1"/>
</dbReference>
<sequence>MELKSELIRGGTDGARMANERNIPCPNILTGGHNLHSRFEWAALPAMEDAARLILKIIEVGSR</sequence>
<name>A0A645INW6_9ZZZZ</name>
<evidence type="ECO:0000256" key="2">
    <source>
        <dbReference type="SAM" id="MobiDB-lite"/>
    </source>
</evidence>
<evidence type="ECO:0000256" key="1">
    <source>
        <dbReference type="ARBA" id="ARBA00001947"/>
    </source>
</evidence>
<keyword evidence="3" id="KW-0378">Hydrolase</keyword>
<dbReference type="PANTHER" id="PTHR42994">
    <property type="entry name" value="PEPTIDASE T"/>
    <property type="match status" value="1"/>
</dbReference>
<dbReference type="EC" id="3.4.11.4" evidence="3"/>
<dbReference type="GO" id="GO:0045148">
    <property type="term" value="F:tripeptide aminopeptidase activity"/>
    <property type="evidence" value="ECO:0007669"/>
    <property type="project" value="UniProtKB-EC"/>
</dbReference>
<gene>
    <name evidence="3" type="primary">pepT_53</name>
    <name evidence="3" type="ORF">SDC9_199743</name>
</gene>
<dbReference type="EMBL" id="VSSQ01117852">
    <property type="protein sequence ID" value="MPN52089.1"/>
    <property type="molecule type" value="Genomic_DNA"/>
</dbReference>